<keyword evidence="2" id="KW-1185">Reference proteome</keyword>
<evidence type="ECO:0000313" key="2">
    <source>
        <dbReference type="Proteomes" id="UP000789366"/>
    </source>
</evidence>
<evidence type="ECO:0000313" key="1">
    <source>
        <dbReference type="EMBL" id="CAG8587126.1"/>
    </source>
</evidence>
<organism evidence="1 2">
    <name type="scientific">Cetraspora pellucida</name>
    <dbReference type="NCBI Taxonomy" id="1433469"/>
    <lineage>
        <taxon>Eukaryota</taxon>
        <taxon>Fungi</taxon>
        <taxon>Fungi incertae sedis</taxon>
        <taxon>Mucoromycota</taxon>
        <taxon>Glomeromycotina</taxon>
        <taxon>Glomeromycetes</taxon>
        <taxon>Diversisporales</taxon>
        <taxon>Gigasporaceae</taxon>
        <taxon>Cetraspora</taxon>
    </lineage>
</organism>
<protein>
    <submittedName>
        <fullName evidence="1">7023_t:CDS:1</fullName>
    </submittedName>
</protein>
<feature type="non-terminal residue" evidence="1">
    <location>
        <position position="874"/>
    </location>
</feature>
<accession>A0ACA9MMP8</accession>
<gene>
    <name evidence="1" type="ORF">SPELUC_LOCUS6604</name>
</gene>
<dbReference type="EMBL" id="CAJVPW010007903">
    <property type="protein sequence ID" value="CAG8587126.1"/>
    <property type="molecule type" value="Genomic_DNA"/>
</dbReference>
<reference evidence="1" key="1">
    <citation type="submission" date="2021-06" db="EMBL/GenBank/DDBJ databases">
        <authorList>
            <person name="Kallberg Y."/>
            <person name="Tangrot J."/>
            <person name="Rosling A."/>
        </authorList>
    </citation>
    <scope>NUCLEOTIDE SEQUENCE</scope>
    <source>
        <strain evidence="1">28 12/20/2015</strain>
    </source>
</reference>
<comment type="caution">
    <text evidence="1">The sequence shown here is derived from an EMBL/GenBank/DDBJ whole genome shotgun (WGS) entry which is preliminary data.</text>
</comment>
<name>A0ACA9MMP8_9GLOM</name>
<proteinExistence type="predicted"/>
<sequence>MNGIMNKAYKTFSKNQITANLTHFGRGKKYLNEAHDQKSRNLEYSALLYRDAIKNLEIAHKNHPTSGEIKKILIQTREEYKEILKELSLSESDHSKNEKPDDPKCFMENKFFKKNDIPEKNLPRNENDKPSNTQQLACELRRNDISDRQKNDLFTLAQEIIERFAKTENITFELVHEVMVLSQLPDAEEEIYKNLMEKFIHKINDSILLHQPLLEGLSHIIRQANPKHLKPNDMVCVLNVLNVKFKNLHTQDKDQQIEMARTVGQLFDIMADCKVQDLKYEELYKPLYNTFKKLNGDNNQELAYLADYACQALNCISNDESPWKAFQRRGGAILTGSVKLADAVRNIEPGKLPEAFKDLSEGFESIINLAVKLVNLVKDIQSANEGANDIKQGFNWETQHRWYWALRFTDLFIQSHKFASLEKFIYKIPCRQNDKFLWGLCVRLEQLAANSDLDIDIREGAIDFLNNVCQNKDLWGAHPKLDEWIFEHIKLKTLPKSAQTSASSFPTTLLGDVLLDKYVRLTQQNDMKKSRGELSTQLNGLKDQFLSDLDDEFEEAFELYVRPQGTWKVDIKSSNFGKEMVFENREGDVEEVVNRFLESKDKLTSNDKEALEVVANELVNRFLESKDGLTSNGKGVSKFFALENQLTLEDERVIKKAANQFLDLKVNKALELQEIITNKFLYSSINKEKLIKLMNNILKEDPITIEDEDVEFLKVEANKCLNLNDKNIFESAVNKFLDSKAKKLLETTVNKIVASKCKRVLLILGIGGTGKSTFGRYLARRLWEEYDQKMQTNPDKINVLRERKFVFILDGYDEIIERERHCYIQNQFREWKNAKVIISCRPEYLSTGYQKRFFPKNGEKGFQELTIKAFSKKE</sequence>
<dbReference type="Proteomes" id="UP000789366">
    <property type="component" value="Unassembled WGS sequence"/>
</dbReference>